<feature type="domain" description="NAA35-like N-terminal" evidence="6">
    <location>
        <begin position="20"/>
        <end position="157"/>
    </location>
</feature>
<name>A0ABP1FSU6_9CHLO</name>
<accession>A0ABP1FSU6</accession>
<evidence type="ECO:0000256" key="3">
    <source>
        <dbReference type="ARBA" id="ARBA00022490"/>
    </source>
</evidence>
<evidence type="ECO:0000259" key="7">
    <source>
        <dbReference type="Pfam" id="PF25789"/>
    </source>
</evidence>
<organism evidence="8 9">
    <name type="scientific">Coccomyxa viridis</name>
    <dbReference type="NCBI Taxonomy" id="1274662"/>
    <lineage>
        <taxon>Eukaryota</taxon>
        <taxon>Viridiplantae</taxon>
        <taxon>Chlorophyta</taxon>
        <taxon>core chlorophytes</taxon>
        <taxon>Trebouxiophyceae</taxon>
        <taxon>Trebouxiophyceae incertae sedis</taxon>
        <taxon>Coccomyxaceae</taxon>
        <taxon>Coccomyxa</taxon>
    </lineage>
</organism>
<dbReference type="Pfam" id="PF25789">
    <property type="entry name" value="TPR_NAA35"/>
    <property type="match status" value="1"/>
</dbReference>
<proteinExistence type="inferred from homology"/>
<dbReference type="InterPro" id="IPR057982">
    <property type="entry name" value="TPR_NAA35"/>
</dbReference>
<dbReference type="InterPro" id="IPR007244">
    <property type="entry name" value="Naa35_N"/>
</dbReference>
<evidence type="ECO:0000313" key="8">
    <source>
        <dbReference type="EMBL" id="CAL5223000.1"/>
    </source>
</evidence>
<reference evidence="8 9" key="1">
    <citation type="submission" date="2024-06" db="EMBL/GenBank/DDBJ databases">
        <authorList>
            <person name="Kraege A."/>
            <person name="Thomma B."/>
        </authorList>
    </citation>
    <scope>NUCLEOTIDE SEQUENCE [LARGE SCALE GENOMIC DNA]</scope>
</reference>
<comment type="caution">
    <text evidence="8">The sequence shown here is derived from an EMBL/GenBank/DDBJ whole genome shotgun (WGS) entry which is preliminary data.</text>
</comment>
<dbReference type="PANTHER" id="PTHR21373:SF0">
    <property type="entry name" value="N-ALPHA-ACETYLTRANSFERASE 35, NATC AUXILIARY SUBUNIT"/>
    <property type="match status" value="1"/>
</dbReference>
<dbReference type="PANTHER" id="PTHR21373">
    <property type="entry name" value="GLUCOSE REPRESSIBLE PROTEIN MAK10"/>
    <property type="match status" value="1"/>
</dbReference>
<evidence type="ECO:0000256" key="5">
    <source>
        <dbReference type="SAM" id="MobiDB-lite"/>
    </source>
</evidence>
<dbReference type="Pfam" id="PF04112">
    <property type="entry name" value="Mak10"/>
    <property type="match status" value="1"/>
</dbReference>
<gene>
    <name evidence="8" type="primary">g5447</name>
    <name evidence="8" type="ORF">VP750_LOCUS4659</name>
</gene>
<comment type="similarity">
    <text evidence="2">Belongs to the MAK10 family.</text>
</comment>
<evidence type="ECO:0000256" key="1">
    <source>
        <dbReference type="ARBA" id="ARBA00004496"/>
    </source>
</evidence>
<keyword evidence="9" id="KW-1185">Reference proteome</keyword>
<evidence type="ECO:0000259" key="6">
    <source>
        <dbReference type="Pfam" id="PF04112"/>
    </source>
</evidence>
<feature type="coiled-coil region" evidence="4">
    <location>
        <begin position="214"/>
        <end position="248"/>
    </location>
</feature>
<dbReference type="InterPro" id="IPR057983">
    <property type="entry name" value="NAA35-like_N"/>
</dbReference>
<protein>
    <submittedName>
        <fullName evidence="8">G5447 protein</fullName>
    </submittedName>
</protein>
<sequence length="789" mass="86923">MEVPEVECLLERASQQLQVGELLFDNAFSMFEAMSAIEIGDPKLDAGVPSQAGPRELPHIPAAAQLSAADVIAIADRLFAAEVTWYRGSPLAQTVFTCLYLLEPHRVAASEGNQTLRALCRAAHAACILIRDLVLSGNVCEEEDFVIHTFGIQAMINQRGSDVSSALDDIALAIDLLSAPEPTKDASRAAGTVHFDAANMAALLCRLRLRECLLKALQRVQRSTKQDMQLARKQLHLAKAQLAEVRRTAHPHPEGAPGFCDDINRNLMAPVPSKPVTLVSSDQSWEALDSLLDELLLVCDVSKVTSYTELKAFLCEFASRSCGAVARSALHMSLLGKANSPGDLVGPWLPRRPMMQAAVRLPSGVVLSPEADLFVEQACLAVAGWCQDMCLNRSRQRRRHRRSIEDWFHLSEHALVADSSPGFQAWLQSASSAWHWPQDQDDTQGPLGCWVERECAHMLLQHLVLGFELELYAPEEFCMMFWYCDYLYGVVKQDAGRLLQFAADPASTPDSAAKALQPSMKSSASGKHRKTERQKKQQPPTGGPDTGTLTVEVRHAHLHRQLCQAHMRLAAGLNKAEYLGSLPCLFNTEEERFQQRFATLSMLIRPEPLSYSYYRRSMDMTGKHAAEILAMSLEGFGDSRRMLATLATAVASPPATAAGVSSQAEDYLALDKMAAQNMVAIKVLLNSMLKEERVSLDAARDLLINGHSSASEEENRPKPCVPLAEQVRLQAAAAHSTKPADSMPQMAVAERCDMIAGSSTRRKAFRMEWGFSQHTKYPVMRLKQSSMLL</sequence>
<keyword evidence="4" id="KW-0175">Coiled coil</keyword>
<keyword evidence="3" id="KW-0963">Cytoplasm</keyword>
<dbReference type="Proteomes" id="UP001497392">
    <property type="component" value="Unassembled WGS sequence"/>
</dbReference>
<evidence type="ECO:0000256" key="4">
    <source>
        <dbReference type="SAM" id="Coils"/>
    </source>
</evidence>
<comment type="subcellular location">
    <subcellularLocation>
        <location evidence="1">Cytoplasm</location>
    </subcellularLocation>
</comment>
<feature type="domain" description="NAA35-like TPR repeats" evidence="7">
    <location>
        <begin position="298"/>
        <end position="696"/>
    </location>
</feature>
<evidence type="ECO:0000313" key="9">
    <source>
        <dbReference type="Proteomes" id="UP001497392"/>
    </source>
</evidence>
<dbReference type="EMBL" id="CAXHTA020000007">
    <property type="protein sequence ID" value="CAL5223000.1"/>
    <property type="molecule type" value="Genomic_DNA"/>
</dbReference>
<evidence type="ECO:0000256" key="2">
    <source>
        <dbReference type="ARBA" id="ARBA00006289"/>
    </source>
</evidence>
<feature type="region of interest" description="Disordered" evidence="5">
    <location>
        <begin position="510"/>
        <end position="548"/>
    </location>
</feature>